<evidence type="ECO:0000313" key="1">
    <source>
        <dbReference type="EMBL" id="KAJ8008173.1"/>
    </source>
</evidence>
<evidence type="ECO:0000313" key="2">
    <source>
        <dbReference type="Proteomes" id="UP001157502"/>
    </source>
</evidence>
<sequence length="391" mass="42838">MGLLNCTSGELLLRLYLTFLIWGADGQGTETVKLVSGNEEINLGQHQGTWAPLMQTKENLTEINGIKSSFLFRTFDPEGVVFYGDTLNGADWFVLALKDGTPEMQIGKADILVSMHGGPKINDGQWHLMEISNDGDFVRLHVDSQKEVIVGLRSKITESVMQGQIRLALGGILVSPEKLLIPFQPAMDGCIRQGNWLNLSILWETQQLGERRPCHDNIQPGSYFSGAGLATFNTTDLPAYQTAESGITINIHGDSTRLNGTILSLTTPGQDVPVITLTVDSNMKKITLATLEKESVTESVHFTRLSLTLRKNTLLVTTDDTKLNADVPDYLSSWREGMMLSLGGLQKDGPPGSSNQYLKGCLEKIQVQGEDLDLDRALYKDVSISSHSCPA</sequence>
<dbReference type="Proteomes" id="UP001157502">
    <property type="component" value="Chromosome 8"/>
</dbReference>
<comment type="caution">
    <text evidence="1">The sequence shown here is derived from an EMBL/GenBank/DDBJ whole genome shotgun (WGS) entry which is preliminary data.</text>
</comment>
<reference evidence="1" key="1">
    <citation type="submission" date="2021-05" db="EMBL/GenBank/DDBJ databases">
        <authorList>
            <person name="Pan Q."/>
            <person name="Jouanno E."/>
            <person name="Zahm M."/>
            <person name="Klopp C."/>
            <person name="Cabau C."/>
            <person name="Louis A."/>
            <person name="Berthelot C."/>
            <person name="Parey E."/>
            <person name="Roest Crollius H."/>
            <person name="Montfort J."/>
            <person name="Robinson-Rechavi M."/>
            <person name="Bouchez O."/>
            <person name="Lampietro C."/>
            <person name="Lopez Roques C."/>
            <person name="Donnadieu C."/>
            <person name="Postlethwait J."/>
            <person name="Bobe J."/>
            <person name="Dillon D."/>
            <person name="Chandos A."/>
            <person name="von Hippel F."/>
            <person name="Guiguen Y."/>
        </authorList>
    </citation>
    <scope>NUCLEOTIDE SEQUENCE</scope>
    <source>
        <strain evidence="1">YG-Jan2019</strain>
    </source>
</reference>
<keyword evidence="2" id="KW-1185">Reference proteome</keyword>
<dbReference type="EMBL" id="CM055735">
    <property type="protein sequence ID" value="KAJ8008173.1"/>
    <property type="molecule type" value="Genomic_DNA"/>
</dbReference>
<protein>
    <submittedName>
        <fullName evidence="1">Uncharacterized protein</fullName>
    </submittedName>
</protein>
<accession>A0ACC2GWK8</accession>
<organism evidence="1 2">
    <name type="scientific">Dallia pectoralis</name>
    <name type="common">Alaska blackfish</name>
    <dbReference type="NCBI Taxonomy" id="75939"/>
    <lineage>
        <taxon>Eukaryota</taxon>
        <taxon>Metazoa</taxon>
        <taxon>Chordata</taxon>
        <taxon>Craniata</taxon>
        <taxon>Vertebrata</taxon>
        <taxon>Euteleostomi</taxon>
        <taxon>Actinopterygii</taxon>
        <taxon>Neopterygii</taxon>
        <taxon>Teleostei</taxon>
        <taxon>Protacanthopterygii</taxon>
        <taxon>Esociformes</taxon>
        <taxon>Umbridae</taxon>
        <taxon>Dallia</taxon>
    </lineage>
</organism>
<gene>
    <name evidence="1" type="ORF">DPEC_G00102020</name>
</gene>
<name>A0ACC2GWK8_DALPE</name>
<proteinExistence type="predicted"/>